<proteinExistence type="predicted"/>
<evidence type="ECO:0000256" key="1">
    <source>
        <dbReference type="SAM" id="MobiDB-lite"/>
    </source>
</evidence>
<feature type="region of interest" description="Disordered" evidence="1">
    <location>
        <begin position="83"/>
        <end position="103"/>
    </location>
</feature>
<sequence>MEAAMVSDDEHDNDKITTPTSHQEGESEPSEDDPGPPMRQTPMTFDLNMDKNKSSAPVQIEDDKEDTQKHNHSAEFFIFGPDASTLKGKSTRPTPKKMYDDFFSPPEELYQQNQSNTVCNDHMEIKNRKRKTENEKHGIDRNLQTVFVT</sequence>
<accession>A0AAD2CDS1</accession>
<protein>
    <submittedName>
        <fullName evidence="2">Uncharacterized protein</fullName>
    </submittedName>
</protein>
<evidence type="ECO:0000313" key="2">
    <source>
        <dbReference type="EMBL" id="CAJ1931202.1"/>
    </source>
</evidence>
<dbReference type="AlphaFoldDB" id="A0AAD2CDS1"/>
<dbReference type="EMBL" id="CAKOGP040000132">
    <property type="protein sequence ID" value="CAJ1931202.1"/>
    <property type="molecule type" value="Genomic_DNA"/>
</dbReference>
<comment type="caution">
    <text evidence="2">The sequence shown here is derived from an EMBL/GenBank/DDBJ whole genome shotgun (WGS) entry which is preliminary data.</text>
</comment>
<evidence type="ECO:0000313" key="3">
    <source>
        <dbReference type="Proteomes" id="UP001295423"/>
    </source>
</evidence>
<gene>
    <name evidence="2" type="ORF">CYCCA115_LOCUS2284</name>
</gene>
<feature type="region of interest" description="Disordered" evidence="1">
    <location>
        <begin position="1"/>
        <end position="69"/>
    </location>
</feature>
<dbReference type="Proteomes" id="UP001295423">
    <property type="component" value="Unassembled WGS sequence"/>
</dbReference>
<reference evidence="2" key="1">
    <citation type="submission" date="2023-08" db="EMBL/GenBank/DDBJ databases">
        <authorList>
            <person name="Audoor S."/>
            <person name="Bilcke G."/>
        </authorList>
    </citation>
    <scope>NUCLEOTIDE SEQUENCE</scope>
</reference>
<keyword evidence="3" id="KW-1185">Reference proteome</keyword>
<organism evidence="2 3">
    <name type="scientific">Cylindrotheca closterium</name>
    <dbReference type="NCBI Taxonomy" id="2856"/>
    <lineage>
        <taxon>Eukaryota</taxon>
        <taxon>Sar</taxon>
        <taxon>Stramenopiles</taxon>
        <taxon>Ochrophyta</taxon>
        <taxon>Bacillariophyta</taxon>
        <taxon>Bacillariophyceae</taxon>
        <taxon>Bacillariophycidae</taxon>
        <taxon>Bacillariales</taxon>
        <taxon>Bacillariaceae</taxon>
        <taxon>Cylindrotheca</taxon>
    </lineage>
</organism>
<name>A0AAD2CDS1_9STRA</name>